<proteinExistence type="predicted"/>
<sequence length="151" mass="16218">MSDFFYSATDNAFYPEALRGAYEDAGTWPADTMPVDAAVYQEFVHSAPPVGKVRAAGADGMPTWADEVPIVQVPVAVTAAQGGIALIHFGLMDGVMTVVNSPDTPATHKWAFERSTTWERNSPSFNYLADAAGISEQQKDDLFVFASAVNP</sequence>
<evidence type="ECO:0000313" key="1">
    <source>
        <dbReference type="EMBL" id="OZI78744.1"/>
    </source>
</evidence>
<reference evidence="1 2" key="1">
    <citation type="submission" date="2017-05" db="EMBL/GenBank/DDBJ databases">
        <title>Complete and WGS of Bordetella genogroups.</title>
        <authorList>
            <person name="Spilker T."/>
            <person name="Lipuma J."/>
        </authorList>
    </citation>
    <scope>NUCLEOTIDE SEQUENCE [LARGE SCALE GENOMIC DNA]</scope>
    <source>
        <strain evidence="1 2">AU3139</strain>
    </source>
</reference>
<organism evidence="1 2">
    <name type="scientific">Bordetella genomosp. 6</name>
    <dbReference type="NCBI Taxonomy" id="463024"/>
    <lineage>
        <taxon>Bacteria</taxon>
        <taxon>Pseudomonadati</taxon>
        <taxon>Pseudomonadota</taxon>
        <taxon>Betaproteobacteria</taxon>
        <taxon>Burkholderiales</taxon>
        <taxon>Alcaligenaceae</taxon>
        <taxon>Bordetella</taxon>
    </lineage>
</organism>
<dbReference type="Proteomes" id="UP000216524">
    <property type="component" value="Unassembled WGS sequence"/>
</dbReference>
<name>A0ABX4FD64_9BORD</name>
<dbReference type="EMBL" id="NEVV01000002">
    <property type="protein sequence ID" value="OZI78744.1"/>
    <property type="molecule type" value="Genomic_DNA"/>
</dbReference>
<comment type="caution">
    <text evidence="1">The sequence shown here is derived from an EMBL/GenBank/DDBJ whole genome shotgun (WGS) entry which is preliminary data.</text>
</comment>
<evidence type="ECO:0008006" key="3">
    <source>
        <dbReference type="Google" id="ProtNLM"/>
    </source>
</evidence>
<evidence type="ECO:0000313" key="2">
    <source>
        <dbReference type="Proteomes" id="UP000216524"/>
    </source>
</evidence>
<protein>
    <recommendedName>
        <fullName evidence="3">Phage tail protein</fullName>
    </recommendedName>
</protein>
<gene>
    <name evidence="1" type="ORF">CAL23_13050</name>
</gene>
<accession>A0ABX4FD64</accession>
<dbReference type="RefSeq" id="WP_176462805.1">
    <property type="nucleotide sequence ID" value="NZ_NEVV01000002.1"/>
</dbReference>
<keyword evidence="2" id="KW-1185">Reference proteome</keyword>